<evidence type="ECO:0000313" key="7">
    <source>
        <dbReference type="EMBL" id="GAA5504362.1"/>
    </source>
</evidence>
<evidence type="ECO:0000256" key="4">
    <source>
        <dbReference type="ARBA" id="ARBA00023172"/>
    </source>
</evidence>
<dbReference type="NCBIfam" id="NF033527">
    <property type="entry name" value="transpos_Tn3"/>
    <property type="match status" value="1"/>
</dbReference>
<comment type="similarity">
    <text evidence="1">Belongs to the transposase 7 family.</text>
</comment>
<organism evidence="7 8">
    <name type="scientific">Deinococcus xinjiangensis</name>
    <dbReference type="NCBI Taxonomy" id="457454"/>
    <lineage>
        <taxon>Bacteria</taxon>
        <taxon>Thermotogati</taxon>
        <taxon>Deinococcota</taxon>
        <taxon>Deinococci</taxon>
        <taxon>Deinococcales</taxon>
        <taxon>Deinococcaceae</taxon>
        <taxon>Deinococcus</taxon>
    </lineage>
</organism>
<evidence type="ECO:0000256" key="2">
    <source>
        <dbReference type="ARBA" id="ARBA00022578"/>
    </source>
</evidence>
<sequence length="982" mass="110901">MPPLLTPAQRQQFTRFPKLDERLLARHYLLDTTDLKAVLTRRRDFNRLGYAVQLTVLRHLGRALTTGEQPPPEVLGFLGEQLDLDPACYPQYAARANTRHEHFAELCGQFGYAELSRSLNRELRGWLLPQAVITDQPFPLMTALMDELRRRKILIPRIQVLERLVAAVRVQADQHTFHLLDLALGDHRERADALLRPPEGQTVSHYAWLKQQVGAPKSRNISLLLDKLTFVRTFPVDSNIRSFLPQSRLTHLAEQGRRLSAHNLLDFEPVRRRATVMARLLDLSETLTDAVLEMHDRLMLTLLRGSERESLAVFQQRGPTLLERLTTYQQVCEALLLARETASDPFRAVEAVLPWDTLVATVRDPEQVAQAQQLDPLHHLLRGYPKLRVYLPRLLQAFDFTAAPSAQPLVDALRLLKEMYAGGKRSLPAGLPLGFVRPRWTPFVFQNGELHRKYYEFCVMDELRLALRAGDVWVTGSRKHKALDAFLLPQGDWKARKAELAPGLPDTFDAFWEATEPRLKAQLDQLSELLDTEQLSEVTLKGGKLRVRALPNAVPKGVDVLVRQLSSRMPRLRITDLLLEVHGWLPFTAALTDLRNGQPSERPDHLLTAILAEGLNLGQTKMAEASGDPAITPRRLMYLSDWFLRPETYAGALAEVVNFQSRQPLAALWGDGSTSSSDGQRFPTGGRGKAYGHLNAKYGREPGVLFYTHLSDQYAPFHTKVITTNIRDAVNVLDGLLYHQSALEIREHYTDTAGYTEQIFGICFLLGFRFAPRIRDLGETRLFPPDAPSNHPLLESVMARRLNLGLIRSHWDELLRLAVSIKAGTVTASLILSKLAAYPRQNGLALALRELGRVQRTLFTLEWLQDPALRRRVQAGLNKGEAHNALTRAVAVHRAGEIRDRSPERQHNRASGINLLVAIITTWNTVYLGQAVTALRAEGMDIPDELLAHVSPLGWEHIGLTGDYLWRPEEVPLPGTFRKLNR</sequence>
<accession>A0ABP9VGL4</accession>
<keyword evidence="2" id="KW-0815">Transposition</keyword>
<dbReference type="InterPro" id="IPR002513">
    <property type="entry name" value="Tn3_Tnp_DDE_dom"/>
</dbReference>
<dbReference type="RefSeq" id="WP_353544322.1">
    <property type="nucleotide sequence ID" value="NZ_BAABRN010000112.1"/>
</dbReference>
<protein>
    <submittedName>
        <fullName evidence="7">Tn3 family transposase ISSod9</fullName>
    </submittedName>
</protein>
<name>A0ABP9VGL4_9DEIO</name>
<proteinExistence type="inferred from homology"/>
<evidence type="ECO:0000259" key="5">
    <source>
        <dbReference type="Pfam" id="PF01526"/>
    </source>
</evidence>
<evidence type="ECO:0000256" key="1">
    <source>
        <dbReference type="ARBA" id="ARBA00009402"/>
    </source>
</evidence>
<gene>
    <name evidence="7" type="ORF">Dxin01_04132</name>
</gene>
<evidence type="ECO:0000256" key="3">
    <source>
        <dbReference type="ARBA" id="ARBA00023125"/>
    </source>
</evidence>
<dbReference type="InterPro" id="IPR025296">
    <property type="entry name" value="DUF4158"/>
</dbReference>
<evidence type="ECO:0000313" key="8">
    <source>
        <dbReference type="Proteomes" id="UP001458946"/>
    </source>
</evidence>
<keyword evidence="3" id="KW-0238">DNA-binding</keyword>
<dbReference type="Pfam" id="PF13700">
    <property type="entry name" value="DUF4158"/>
    <property type="match status" value="1"/>
</dbReference>
<reference evidence="7 8" key="1">
    <citation type="submission" date="2024-02" db="EMBL/GenBank/DDBJ databases">
        <title>Deinococcus xinjiangensis NBRC 107630.</title>
        <authorList>
            <person name="Ichikawa N."/>
            <person name="Katano-Makiyama Y."/>
            <person name="Hidaka K."/>
        </authorList>
    </citation>
    <scope>NUCLEOTIDE SEQUENCE [LARGE SCALE GENOMIC DNA]</scope>
    <source>
        <strain evidence="7 8">NBRC 107630</strain>
    </source>
</reference>
<dbReference type="Proteomes" id="UP001458946">
    <property type="component" value="Unassembled WGS sequence"/>
</dbReference>
<evidence type="ECO:0000259" key="6">
    <source>
        <dbReference type="Pfam" id="PF13700"/>
    </source>
</evidence>
<feature type="domain" description="DUF4158" evidence="6">
    <location>
        <begin position="4"/>
        <end position="168"/>
    </location>
</feature>
<feature type="domain" description="Tn3 transposase DDE" evidence="5">
    <location>
        <begin position="576"/>
        <end position="964"/>
    </location>
</feature>
<comment type="caution">
    <text evidence="7">The sequence shown here is derived from an EMBL/GenBank/DDBJ whole genome shotgun (WGS) entry which is preliminary data.</text>
</comment>
<dbReference type="EMBL" id="BAABRN010000112">
    <property type="protein sequence ID" value="GAA5504362.1"/>
    <property type="molecule type" value="Genomic_DNA"/>
</dbReference>
<dbReference type="Pfam" id="PF01526">
    <property type="entry name" value="DDE_Tnp_Tn3"/>
    <property type="match status" value="1"/>
</dbReference>
<dbReference type="InterPro" id="IPR047653">
    <property type="entry name" value="Tn3-like_transpos"/>
</dbReference>
<keyword evidence="4" id="KW-0233">DNA recombination</keyword>
<keyword evidence="8" id="KW-1185">Reference proteome</keyword>